<keyword evidence="1" id="KW-0732">Signal</keyword>
<sequence>MKVVKLIVLMSLIFLTSGCANHHFQAGEKADPETEGFLLVGINASGVAYNPFKESEIVGVSFKKYIDGQQFYSEHSHVTAYVPHENMLLKFKPGEYSLGTVSWIPAQLAISADLVQESFACMGKVKINAGEIVYAGDFHLNTGDVDRGFFVHTIGYQFGLEDSFETAVDAAKSEFPKVSEQFVYKKRLLSPWTCHEETEEDEIEPVQYY</sequence>
<evidence type="ECO:0000313" key="3">
    <source>
        <dbReference type="Proteomes" id="UP001597380"/>
    </source>
</evidence>
<reference evidence="3" key="1">
    <citation type="journal article" date="2019" name="Int. J. Syst. Evol. Microbiol.">
        <title>The Global Catalogue of Microorganisms (GCM) 10K type strain sequencing project: providing services to taxonomists for standard genome sequencing and annotation.</title>
        <authorList>
            <consortium name="The Broad Institute Genomics Platform"/>
            <consortium name="The Broad Institute Genome Sequencing Center for Infectious Disease"/>
            <person name="Wu L."/>
            <person name="Ma J."/>
        </authorList>
    </citation>
    <scope>NUCLEOTIDE SEQUENCE [LARGE SCALE GENOMIC DNA]</scope>
    <source>
        <strain evidence="3">CGMCC 1.10992</strain>
    </source>
</reference>
<feature type="chain" id="PRO_5045379657" description="Lipoprotein" evidence="1">
    <location>
        <begin position="21"/>
        <end position="209"/>
    </location>
</feature>
<proteinExistence type="predicted"/>
<protein>
    <recommendedName>
        <fullName evidence="4">Lipoprotein</fullName>
    </recommendedName>
</protein>
<evidence type="ECO:0000313" key="2">
    <source>
        <dbReference type="EMBL" id="MFD2096605.1"/>
    </source>
</evidence>
<organism evidence="2 3">
    <name type="scientific">Corallincola platygyrae</name>
    <dbReference type="NCBI Taxonomy" id="1193278"/>
    <lineage>
        <taxon>Bacteria</taxon>
        <taxon>Pseudomonadati</taxon>
        <taxon>Pseudomonadota</taxon>
        <taxon>Gammaproteobacteria</taxon>
        <taxon>Alteromonadales</taxon>
        <taxon>Psychromonadaceae</taxon>
        <taxon>Corallincola</taxon>
    </lineage>
</organism>
<comment type="caution">
    <text evidence="2">The sequence shown here is derived from an EMBL/GenBank/DDBJ whole genome shotgun (WGS) entry which is preliminary data.</text>
</comment>
<gene>
    <name evidence="2" type="ORF">ACFSJ3_11475</name>
</gene>
<dbReference type="RefSeq" id="WP_345339006.1">
    <property type="nucleotide sequence ID" value="NZ_BAABLI010000008.1"/>
</dbReference>
<name>A0ABW4XNJ9_9GAMM</name>
<evidence type="ECO:0000256" key="1">
    <source>
        <dbReference type="SAM" id="SignalP"/>
    </source>
</evidence>
<dbReference type="PROSITE" id="PS51257">
    <property type="entry name" value="PROKAR_LIPOPROTEIN"/>
    <property type="match status" value="1"/>
</dbReference>
<evidence type="ECO:0008006" key="4">
    <source>
        <dbReference type="Google" id="ProtNLM"/>
    </source>
</evidence>
<dbReference type="Proteomes" id="UP001597380">
    <property type="component" value="Unassembled WGS sequence"/>
</dbReference>
<accession>A0ABW4XNJ9</accession>
<dbReference type="EMBL" id="JBHUHT010000012">
    <property type="protein sequence ID" value="MFD2096605.1"/>
    <property type="molecule type" value="Genomic_DNA"/>
</dbReference>
<feature type="signal peptide" evidence="1">
    <location>
        <begin position="1"/>
        <end position="20"/>
    </location>
</feature>
<keyword evidence="3" id="KW-1185">Reference proteome</keyword>